<evidence type="ECO:0000256" key="2">
    <source>
        <dbReference type="ARBA" id="ARBA00004906"/>
    </source>
</evidence>
<dbReference type="PANTHER" id="PTHR12888">
    <property type="entry name" value="PEROXISOME ASSEMBLY PROTEIN 12 PEROXIN-12"/>
    <property type="match status" value="1"/>
</dbReference>
<dbReference type="PANTHER" id="PTHR12888:SF0">
    <property type="entry name" value="PEROXISOME ASSEMBLY PROTEIN 12"/>
    <property type="match status" value="1"/>
</dbReference>
<dbReference type="GO" id="GO:0004842">
    <property type="term" value="F:ubiquitin-protein transferase activity"/>
    <property type="evidence" value="ECO:0007669"/>
    <property type="project" value="TreeGrafter"/>
</dbReference>
<comment type="subcellular location">
    <subcellularLocation>
        <location evidence="1">Peroxisome membrane</location>
        <topology evidence="1">Multi-pass membrane protein</topology>
    </subcellularLocation>
</comment>
<dbReference type="SUPFAM" id="SSF57850">
    <property type="entry name" value="RING/U-box"/>
    <property type="match status" value="1"/>
</dbReference>
<dbReference type="InterPro" id="IPR013083">
    <property type="entry name" value="Znf_RING/FYVE/PHD"/>
</dbReference>
<evidence type="ECO:0000313" key="16">
    <source>
        <dbReference type="EMBL" id="CAD8462619.1"/>
    </source>
</evidence>
<dbReference type="Pfam" id="PF00097">
    <property type="entry name" value="zf-C3HC4"/>
    <property type="match status" value="1"/>
</dbReference>
<keyword evidence="10" id="KW-1133">Transmembrane helix</keyword>
<dbReference type="CDD" id="cd16451">
    <property type="entry name" value="mRING_PEX12"/>
    <property type="match status" value="1"/>
</dbReference>
<proteinExistence type="inferred from homology"/>
<evidence type="ECO:0000256" key="9">
    <source>
        <dbReference type="ARBA" id="ARBA00022927"/>
    </source>
</evidence>
<dbReference type="SMART" id="SM00184">
    <property type="entry name" value="RING"/>
    <property type="match status" value="1"/>
</dbReference>
<dbReference type="InterPro" id="IPR001841">
    <property type="entry name" value="Znf_RING"/>
</dbReference>
<dbReference type="EMBL" id="HBEM01031670">
    <property type="protein sequence ID" value="CAD8462620.1"/>
    <property type="molecule type" value="Transcribed_RNA"/>
</dbReference>
<dbReference type="InterPro" id="IPR018957">
    <property type="entry name" value="Znf_C3HC4_RING-type"/>
</dbReference>
<accession>A0A6T6YJB3</accession>
<evidence type="ECO:0000259" key="15">
    <source>
        <dbReference type="SMART" id="SM00184"/>
    </source>
</evidence>
<evidence type="ECO:0000256" key="8">
    <source>
        <dbReference type="ARBA" id="ARBA00022833"/>
    </source>
</evidence>
<evidence type="ECO:0000256" key="6">
    <source>
        <dbReference type="ARBA" id="ARBA00022723"/>
    </source>
</evidence>
<keyword evidence="9" id="KW-0653">Protein transport</keyword>
<comment type="similarity">
    <text evidence="3 13">Belongs to the pex2/pex10/pex12 family.</text>
</comment>
<dbReference type="EMBL" id="HBEM01031669">
    <property type="protein sequence ID" value="CAD8462619.1"/>
    <property type="molecule type" value="Transcribed_RNA"/>
</dbReference>
<dbReference type="GO" id="GO:0008270">
    <property type="term" value="F:zinc ion binding"/>
    <property type="evidence" value="ECO:0007669"/>
    <property type="project" value="UniProtKB-KW"/>
</dbReference>
<dbReference type="Pfam" id="PF04757">
    <property type="entry name" value="Pex2_Pex12"/>
    <property type="match status" value="1"/>
</dbReference>
<evidence type="ECO:0000256" key="13">
    <source>
        <dbReference type="PIRNR" id="PIRNR038074"/>
    </source>
</evidence>
<dbReference type="GO" id="GO:0016558">
    <property type="term" value="P:protein import into peroxisome matrix"/>
    <property type="evidence" value="ECO:0007669"/>
    <property type="project" value="UniProtKB-UniRule"/>
</dbReference>
<evidence type="ECO:0000313" key="17">
    <source>
        <dbReference type="EMBL" id="CAD8462620.1"/>
    </source>
</evidence>
<gene>
    <name evidence="16" type="ORF">LAMO00422_LOCUS21579</name>
    <name evidence="17" type="ORF">LAMO00422_LOCUS21580</name>
</gene>
<organism evidence="16">
    <name type="scientific">Amorphochlora amoebiformis</name>
    <dbReference type="NCBI Taxonomy" id="1561963"/>
    <lineage>
        <taxon>Eukaryota</taxon>
        <taxon>Sar</taxon>
        <taxon>Rhizaria</taxon>
        <taxon>Cercozoa</taxon>
        <taxon>Chlorarachniophyceae</taxon>
        <taxon>Amorphochlora</taxon>
    </lineage>
</organism>
<evidence type="ECO:0000256" key="5">
    <source>
        <dbReference type="ARBA" id="ARBA00022692"/>
    </source>
</evidence>
<keyword evidence="11 13" id="KW-0472">Membrane</keyword>
<evidence type="ECO:0000256" key="7">
    <source>
        <dbReference type="ARBA" id="ARBA00022771"/>
    </source>
</evidence>
<dbReference type="GO" id="GO:0006513">
    <property type="term" value="P:protein monoubiquitination"/>
    <property type="evidence" value="ECO:0007669"/>
    <property type="project" value="TreeGrafter"/>
</dbReference>
<feature type="region of interest" description="Disordered" evidence="14">
    <location>
        <begin position="293"/>
        <end position="318"/>
    </location>
</feature>
<evidence type="ECO:0000256" key="14">
    <source>
        <dbReference type="SAM" id="MobiDB-lite"/>
    </source>
</evidence>
<keyword evidence="8" id="KW-0862">Zinc</keyword>
<feature type="domain" description="RING-type" evidence="15">
    <location>
        <begin position="322"/>
        <end position="359"/>
    </location>
</feature>
<dbReference type="PIRSF" id="PIRSF038074">
    <property type="entry name" value="Peroxisome_assembly_p12"/>
    <property type="match status" value="1"/>
</dbReference>
<evidence type="ECO:0000256" key="4">
    <source>
        <dbReference type="ARBA" id="ARBA00022448"/>
    </source>
</evidence>
<evidence type="ECO:0000256" key="11">
    <source>
        <dbReference type="ARBA" id="ARBA00023136"/>
    </source>
</evidence>
<dbReference type="InterPro" id="IPR017375">
    <property type="entry name" value="PEX12"/>
</dbReference>
<comment type="function">
    <text evidence="13">Component of a retrotranslocation channel required for peroxisome organization by mediating export of the PEX5 receptor from peroxisomes to the cytosol, thereby promoting PEX5 recycling.</text>
</comment>
<evidence type="ECO:0000256" key="3">
    <source>
        <dbReference type="ARBA" id="ARBA00008704"/>
    </source>
</evidence>
<dbReference type="AlphaFoldDB" id="A0A6T6YJB3"/>
<feature type="compositionally biased region" description="Pro residues" evidence="14">
    <location>
        <begin position="298"/>
        <end position="307"/>
    </location>
</feature>
<evidence type="ECO:0000256" key="1">
    <source>
        <dbReference type="ARBA" id="ARBA00004585"/>
    </source>
</evidence>
<dbReference type="Gene3D" id="3.30.40.10">
    <property type="entry name" value="Zinc/RING finger domain, C3HC4 (zinc finger)"/>
    <property type="match status" value="1"/>
</dbReference>
<name>A0A6T6YJB3_9EUKA</name>
<keyword evidence="4" id="KW-0813">Transport</keyword>
<reference evidence="16" key="1">
    <citation type="submission" date="2021-01" db="EMBL/GenBank/DDBJ databases">
        <authorList>
            <person name="Corre E."/>
            <person name="Pelletier E."/>
            <person name="Niang G."/>
            <person name="Scheremetjew M."/>
            <person name="Finn R."/>
            <person name="Kale V."/>
            <person name="Holt S."/>
            <person name="Cochrane G."/>
            <person name="Meng A."/>
            <person name="Brown T."/>
            <person name="Cohen L."/>
        </authorList>
    </citation>
    <scope>NUCLEOTIDE SEQUENCE</scope>
    <source>
        <strain evidence="16">CCMP2058</strain>
    </source>
</reference>
<dbReference type="InterPro" id="IPR006845">
    <property type="entry name" value="Pex_N"/>
</dbReference>
<dbReference type="GO" id="GO:0005778">
    <property type="term" value="C:peroxisomal membrane"/>
    <property type="evidence" value="ECO:0007669"/>
    <property type="project" value="UniProtKB-SubCell"/>
</dbReference>
<keyword evidence="5" id="KW-0812">Transmembrane</keyword>
<protein>
    <recommendedName>
        <fullName evidence="13">Peroxisome assembly protein 12</fullName>
    </recommendedName>
    <alternativeName>
        <fullName evidence="13">Peroxin-12</fullName>
    </alternativeName>
</protein>
<dbReference type="GO" id="GO:1990429">
    <property type="term" value="C:peroxisomal importomer complex"/>
    <property type="evidence" value="ECO:0007669"/>
    <property type="project" value="TreeGrafter"/>
</dbReference>
<keyword evidence="6" id="KW-0479">Metal-binding</keyword>
<sequence length="374" mass="42719">MAYRAGVDLSRPSFFEVAAADRLIQGLRPALQHILTTAANHVPNLSFLANRGDEIFYLMCFLLDRHYLKTQSASFAENFYCLKRVRISPDGRKGSLDSMDRLWALLSLTLVPYLRSKLEMYYLEIKQNLQTFPQLLQDGSLTSGLKKLYIWVYPGVAALYEGLEYVQAVRYVLGSTNNFSPLTLLVKQRVERLTLEDMMAKRQMFRGPESKIAMPSRLESMTSSSLSNSASWALLESAWEGRLQRVSMIRRILAILSRIGSLVADNAKWAVYVGVFAIRFLQWWYSPENQQRTVRPSVVPPPPPRSLPHPKGLETPEDKSKCPICLRTRVNAALLPSGYVFCYTCIFNHLQTHAKCPVTLRPCRIEELRKIYES</sequence>
<keyword evidence="7" id="KW-0863">Zinc-finger</keyword>
<comment type="pathway">
    <text evidence="2">Protein modification; protein ubiquitination.</text>
</comment>
<evidence type="ECO:0000256" key="12">
    <source>
        <dbReference type="ARBA" id="ARBA00023140"/>
    </source>
</evidence>
<keyword evidence="12 13" id="KW-0576">Peroxisome</keyword>
<evidence type="ECO:0000256" key="10">
    <source>
        <dbReference type="ARBA" id="ARBA00022989"/>
    </source>
</evidence>